<name>A0A0A5FXL7_9BACI</name>
<evidence type="ECO:0000313" key="5">
    <source>
        <dbReference type="Proteomes" id="UP000030403"/>
    </source>
</evidence>
<dbReference type="InterPro" id="IPR011006">
    <property type="entry name" value="CheY-like_superfamily"/>
</dbReference>
<dbReference type="GO" id="GO:0000156">
    <property type="term" value="F:phosphorelay response regulator activity"/>
    <property type="evidence" value="ECO:0007669"/>
    <property type="project" value="InterPro"/>
</dbReference>
<dbReference type="SMART" id="SM00448">
    <property type="entry name" value="REC"/>
    <property type="match status" value="1"/>
</dbReference>
<dbReference type="PROSITE" id="PS50930">
    <property type="entry name" value="HTH_LYTTR"/>
    <property type="match status" value="1"/>
</dbReference>
<dbReference type="SMART" id="SM00850">
    <property type="entry name" value="LytTR"/>
    <property type="match status" value="1"/>
</dbReference>
<keyword evidence="1" id="KW-0597">Phosphoprotein</keyword>
<dbReference type="GO" id="GO:0003677">
    <property type="term" value="F:DNA binding"/>
    <property type="evidence" value="ECO:0007669"/>
    <property type="project" value="InterPro"/>
</dbReference>
<dbReference type="RefSeq" id="WP_051255157.1">
    <property type="nucleotide sequence ID" value="NZ_AULJ01000079.1"/>
</dbReference>
<dbReference type="eggNOG" id="COG3279">
    <property type="taxonomic scope" value="Bacteria"/>
</dbReference>
<dbReference type="PROSITE" id="PS50110">
    <property type="entry name" value="RESPONSE_REGULATORY"/>
    <property type="match status" value="1"/>
</dbReference>
<dbReference type="Gene3D" id="3.40.50.2300">
    <property type="match status" value="1"/>
</dbReference>
<dbReference type="OrthoDB" id="3190595at2"/>
<dbReference type="SUPFAM" id="SSF52172">
    <property type="entry name" value="CheY-like"/>
    <property type="match status" value="1"/>
</dbReference>
<feature type="domain" description="Response regulatory" evidence="2">
    <location>
        <begin position="4"/>
        <end position="120"/>
    </location>
</feature>
<evidence type="ECO:0000313" key="4">
    <source>
        <dbReference type="EMBL" id="KGX83550.1"/>
    </source>
</evidence>
<dbReference type="Pfam" id="PF04397">
    <property type="entry name" value="LytTR"/>
    <property type="match status" value="1"/>
</dbReference>
<dbReference type="Gene3D" id="2.40.50.1020">
    <property type="entry name" value="LytTr DNA-binding domain"/>
    <property type="match status" value="1"/>
</dbReference>
<organism evidence="4 5">
    <name type="scientific">Pontibacillus marinus BH030004 = DSM 16465</name>
    <dbReference type="NCBI Taxonomy" id="1385511"/>
    <lineage>
        <taxon>Bacteria</taxon>
        <taxon>Bacillati</taxon>
        <taxon>Bacillota</taxon>
        <taxon>Bacilli</taxon>
        <taxon>Bacillales</taxon>
        <taxon>Bacillaceae</taxon>
        <taxon>Pontibacillus</taxon>
    </lineage>
</organism>
<dbReference type="Pfam" id="PF00072">
    <property type="entry name" value="Response_reg"/>
    <property type="match status" value="1"/>
</dbReference>
<gene>
    <name evidence="4" type="ORF">N783_02755</name>
</gene>
<reference evidence="4 5" key="1">
    <citation type="submission" date="2013-08" db="EMBL/GenBank/DDBJ databases">
        <authorList>
            <person name="Huang J."/>
            <person name="Wang G."/>
        </authorList>
    </citation>
    <scope>NUCLEOTIDE SEQUENCE [LARGE SCALE GENOMIC DNA]</scope>
    <source>
        <strain evidence="4 5">BH030004</strain>
    </source>
</reference>
<dbReference type="EMBL" id="AVPF01000099">
    <property type="protein sequence ID" value="KGX83550.1"/>
    <property type="molecule type" value="Genomic_DNA"/>
</dbReference>
<dbReference type="Proteomes" id="UP000030403">
    <property type="component" value="Unassembled WGS sequence"/>
</dbReference>
<dbReference type="AlphaFoldDB" id="A0A0A5FXL7"/>
<evidence type="ECO:0000259" key="3">
    <source>
        <dbReference type="PROSITE" id="PS50930"/>
    </source>
</evidence>
<dbReference type="InterPro" id="IPR007492">
    <property type="entry name" value="LytTR_DNA-bd_dom"/>
</dbReference>
<dbReference type="PANTHER" id="PTHR37299:SF1">
    <property type="entry name" value="STAGE 0 SPORULATION PROTEIN A HOMOLOG"/>
    <property type="match status" value="1"/>
</dbReference>
<evidence type="ECO:0000256" key="1">
    <source>
        <dbReference type="PROSITE-ProRule" id="PRU00169"/>
    </source>
</evidence>
<protein>
    <submittedName>
        <fullName evidence="4">Uncharacterized protein</fullName>
    </submittedName>
</protein>
<comment type="caution">
    <text evidence="4">The sequence shown here is derived from an EMBL/GenBank/DDBJ whole genome shotgun (WGS) entry which is preliminary data.</text>
</comment>
<feature type="domain" description="HTH LytTR-type" evidence="3">
    <location>
        <begin position="140"/>
        <end position="243"/>
    </location>
</feature>
<dbReference type="PANTHER" id="PTHR37299">
    <property type="entry name" value="TRANSCRIPTIONAL REGULATOR-RELATED"/>
    <property type="match status" value="1"/>
</dbReference>
<dbReference type="InterPro" id="IPR001789">
    <property type="entry name" value="Sig_transdc_resp-reg_receiver"/>
</dbReference>
<proteinExistence type="predicted"/>
<keyword evidence="5" id="KW-1185">Reference proteome</keyword>
<feature type="modified residue" description="4-aspartylphosphate" evidence="1">
    <location>
        <position position="57"/>
    </location>
</feature>
<dbReference type="CDD" id="cd17536">
    <property type="entry name" value="REC_YesN-like"/>
    <property type="match status" value="1"/>
</dbReference>
<dbReference type="InterPro" id="IPR046947">
    <property type="entry name" value="LytR-like"/>
</dbReference>
<accession>A0A0A5FXL7</accession>
<evidence type="ECO:0000259" key="2">
    <source>
        <dbReference type="PROSITE" id="PS50110"/>
    </source>
</evidence>
<sequence length="246" mass="28756">MTYRILIADDQEASRKLLKQMISKVAADSFSVIDEAVDGVDLVEKVIQHQPDLVMCDIEMPRKRGIDAIRECVQTMPSLAYIFTTAHDKFAVEAFDLHALDYVMKPIQISRLHLALDRAKKTLDQKQTEESENQKATHRIPIRFNRSLYYVQVEDILFIEKRDRKSVIHTAYQSYSSTETLEYFLDFLDDSFVQSHRSFIIHLTHISHIQTSGKSYLVYFHDYETPAQISKQNIQRIHELMSHFQT</sequence>
<dbReference type="STRING" id="1385511.GCA_000425225_04191"/>